<dbReference type="SUPFAM" id="SSF52151">
    <property type="entry name" value="FabD/lysophospholipase-like"/>
    <property type="match status" value="1"/>
</dbReference>
<reference evidence="3" key="1">
    <citation type="submission" date="2016-10" db="EMBL/GenBank/DDBJ databases">
        <authorList>
            <person name="Varghese N."/>
            <person name="Submissions S."/>
        </authorList>
    </citation>
    <scope>NUCLEOTIDE SEQUENCE [LARGE SCALE GENOMIC DNA]</scope>
    <source>
        <strain evidence="3">DSM 7481</strain>
    </source>
</reference>
<dbReference type="PANTHER" id="PTHR42681">
    <property type="entry name" value="MALONYL-COA-ACYL CARRIER PROTEIN TRANSACYLASE, MITOCHONDRIAL"/>
    <property type="match status" value="1"/>
</dbReference>
<dbReference type="GO" id="GO:0005829">
    <property type="term" value="C:cytosol"/>
    <property type="evidence" value="ECO:0007669"/>
    <property type="project" value="TreeGrafter"/>
</dbReference>
<dbReference type="InterPro" id="IPR014043">
    <property type="entry name" value="Acyl_transferase_dom"/>
</dbReference>
<evidence type="ECO:0000313" key="3">
    <source>
        <dbReference type="Proteomes" id="UP000199517"/>
    </source>
</evidence>
<proteinExistence type="predicted"/>
<dbReference type="SMART" id="SM00827">
    <property type="entry name" value="PKS_AT"/>
    <property type="match status" value="1"/>
</dbReference>
<dbReference type="Proteomes" id="UP000199517">
    <property type="component" value="Unassembled WGS sequence"/>
</dbReference>
<dbReference type="Gene3D" id="3.40.366.10">
    <property type="entry name" value="Malonyl-Coenzyme A Acyl Carrier Protein, domain 2"/>
    <property type="match status" value="1"/>
</dbReference>
<dbReference type="InterPro" id="IPR016035">
    <property type="entry name" value="Acyl_Trfase/lysoPLipase"/>
</dbReference>
<sequence length="302" mass="31669">MSYALVFSGQGQQHPGMLPWLADDGLARAVNRRLGVPGWREALRQEDWASRNAHAQVLLTGLALAAWERLAARLPAPAAVAGYSVGELAAFSAAGVFDADTALSLAQSRAEAMDRCAAGQPGGLLGVSHLAPAALEALLRATGLAVAIRNAPDSVVLGGPPPALEHAEALATQQGGRCTRLRVGLASHTPALQPAAEAFRQVLEGVAFARPRTALFSNAADRIATAPQARDALAAQIARTVRWDECMENLQARGVRCVLEVGPGQALARMWNSRYPGTPARACDEFRSADAVTAWVAGHRGD</sequence>
<dbReference type="PANTHER" id="PTHR42681:SF6">
    <property type="entry name" value="BLL0263 PROTEIN"/>
    <property type="match status" value="1"/>
</dbReference>
<feature type="domain" description="Malonyl-CoA:ACP transacylase (MAT)" evidence="1">
    <location>
        <begin position="6"/>
        <end position="299"/>
    </location>
</feature>
<protein>
    <submittedName>
        <fullName evidence="2">[acyl-carrier-protein] S-malonyltransferase</fullName>
    </submittedName>
</protein>
<dbReference type="SUPFAM" id="SSF55048">
    <property type="entry name" value="Probable ACP-binding domain of malonyl-CoA ACP transacylase"/>
    <property type="match status" value="1"/>
</dbReference>
<dbReference type="GO" id="GO:0006633">
    <property type="term" value="P:fatty acid biosynthetic process"/>
    <property type="evidence" value="ECO:0007669"/>
    <property type="project" value="TreeGrafter"/>
</dbReference>
<keyword evidence="2" id="KW-0808">Transferase</keyword>
<organism evidence="2 3">
    <name type="scientific">Paracidovorax konjaci</name>
    <dbReference type="NCBI Taxonomy" id="32040"/>
    <lineage>
        <taxon>Bacteria</taxon>
        <taxon>Pseudomonadati</taxon>
        <taxon>Pseudomonadota</taxon>
        <taxon>Betaproteobacteria</taxon>
        <taxon>Burkholderiales</taxon>
        <taxon>Comamonadaceae</taxon>
        <taxon>Paracidovorax</taxon>
    </lineage>
</organism>
<dbReference type="Pfam" id="PF00698">
    <property type="entry name" value="Acyl_transf_1"/>
    <property type="match status" value="1"/>
</dbReference>
<dbReference type="GO" id="GO:0004314">
    <property type="term" value="F:[acyl-carrier-protein] S-malonyltransferase activity"/>
    <property type="evidence" value="ECO:0007669"/>
    <property type="project" value="TreeGrafter"/>
</dbReference>
<gene>
    <name evidence="2" type="ORF">SAMN04489710_102212</name>
</gene>
<accession>A0A1I1SH24</accession>
<dbReference type="InterPro" id="IPR050858">
    <property type="entry name" value="Mal-CoA-ACP_Trans/PKS_FabD"/>
</dbReference>
<dbReference type="RefSeq" id="WP_092949937.1">
    <property type="nucleotide sequence ID" value="NZ_FOMQ01000002.1"/>
</dbReference>
<dbReference type="EMBL" id="FOMQ01000002">
    <property type="protein sequence ID" value="SFD45741.1"/>
    <property type="molecule type" value="Genomic_DNA"/>
</dbReference>
<dbReference type="Gene3D" id="3.30.70.250">
    <property type="entry name" value="Malonyl-CoA ACP transacylase, ACP-binding"/>
    <property type="match status" value="1"/>
</dbReference>
<keyword evidence="3" id="KW-1185">Reference proteome</keyword>
<dbReference type="STRING" id="32040.SAMN04489710_102212"/>
<evidence type="ECO:0000259" key="1">
    <source>
        <dbReference type="SMART" id="SM00827"/>
    </source>
</evidence>
<dbReference type="InterPro" id="IPR016036">
    <property type="entry name" value="Malonyl_transacylase_ACP-bd"/>
</dbReference>
<dbReference type="InterPro" id="IPR001227">
    <property type="entry name" value="Ac_transferase_dom_sf"/>
</dbReference>
<evidence type="ECO:0000313" key="2">
    <source>
        <dbReference type="EMBL" id="SFD45741.1"/>
    </source>
</evidence>
<dbReference type="AlphaFoldDB" id="A0A1I1SH24"/>
<dbReference type="OrthoDB" id="9808564at2"/>
<name>A0A1I1SH24_9BURK</name>